<reference evidence="9 10" key="1">
    <citation type="submission" date="2017-08" db="EMBL/GenBank/DDBJ databases">
        <title>Burning lignite coal seam in the remote Altai Mountains harbors a hydrogen-driven thermophilic microbial community.</title>
        <authorList>
            <person name="Kadnikov V.V."/>
            <person name="Mardanov A.V."/>
            <person name="Ivasenko D."/>
            <person name="Beletsky A.V."/>
            <person name="Karnachuk O.V."/>
            <person name="Ravin N.V."/>
        </authorList>
    </citation>
    <scope>NUCLEOTIDE SEQUENCE [LARGE SCALE GENOMIC DNA]</scope>
    <source>
        <strain evidence="9">AL33</strain>
    </source>
</reference>
<feature type="active site" description="Proton donor" evidence="5">
    <location>
        <position position="129"/>
    </location>
</feature>
<evidence type="ECO:0000256" key="2">
    <source>
        <dbReference type="ARBA" id="ARBA00011063"/>
    </source>
</evidence>
<dbReference type="InterPro" id="IPR023485">
    <property type="entry name" value="Ptyr_pPase"/>
</dbReference>
<evidence type="ECO:0000256" key="5">
    <source>
        <dbReference type="PIRSR" id="PIRSR617867-1"/>
    </source>
</evidence>
<evidence type="ECO:0000313" key="10">
    <source>
        <dbReference type="Proteomes" id="UP000244180"/>
    </source>
</evidence>
<dbReference type="NCBIfam" id="NF004051">
    <property type="entry name" value="PRK05571.1"/>
    <property type="match status" value="1"/>
</dbReference>
<feature type="active site" description="Nucleophile" evidence="5">
    <location>
        <position position="10"/>
    </location>
</feature>
<evidence type="ECO:0000256" key="3">
    <source>
        <dbReference type="ARBA" id="ARBA00022801"/>
    </source>
</evidence>
<dbReference type="OrthoDB" id="9784339at2"/>
<dbReference type="NCBIfam" id="TIGR01120">
    <property type="entry name" value="rpiB"/>
    <property type="match status" value="1"/>
</dbReference>
<dbReference type="PANTHER" id="PTHR43732">
    <property type="entry name" value="RIBOSE 5-PHOSPHATE ISOMERASE-RELATED"/>
    <property type="match status" value="1"/>
</dbReference>
<sequence length="335" mass="35795">MRPKRVLFVCTGNTCRSPMAEALARRLLGEAAEFRSAGLAAWPGAPASDDARAVVKAYGTTLDDHLARPLDAEALAWADVVLTMTEAQRDVLVRRFPEHAEKTFVLGAWVDAHLTAAGRAPLRVGDLSDPFGLGRAAYERTAETLQALFGALRDVWYNDAKDHGDGDPAGPAGSDARPKGDSMRIALGADHGGFRLKEIVKAYVQSLGHEVIDVGTTSEAAVDYPDYAFPVAEMVARGEVDRGILLCGTGIGMAIAANKVPGVRAALVHDLFSARATRAHNDANVLTMGGRLLGPDLAKEIVRVWLETPFEGGRHARRIEKIAAREARSEGATGR</sequence>
<name>A0A2T5GED4_HYDSH</name>
<dbReference type="CDD" id="cd16344">
    <property type="entry name" value="LMWPAP"/>
    <property type="match status" value="1"/>
</dbReference>
<dbReference type="GO" id="GO:0004751">
    <property type="term" value="F:ribose-5-phosphate isomerase activity"/>
    <property type="evidence" value="ECO:0007669"/>
    <property type="project" value="UniProtKB-EC"/>
</dbReference>
<dbReference type="SUPFAM" id="SSF52788">
    <property type="entry name" value="Phosphotyrosine protein phosphatases I"/>
    <property type="match status" value="1"/>
</dbReference>
<organism evidence="9 10">
    <name type="scientific">Hydrogenibacillus schlegelii</name>
    <name type="common">Bacillus schlegelii</name>
    <dbReference type="NCBI Taxonomy" id="1484"/>
    <lineage>
        <taxon>Bacteria</taxon>
        <taxon>Bacillati</taxon>
        <taxon>Bacillota</taxon>
        <taxon>Bacilli</taxon>
        <taxon>Bacillales</taxon>
        <taxon>Bacillales Family X. Incertae Sedis</taxon>
        <taxon>Hydrogenibacillus</taxon>
    </lineage>
</organism>
<evidence type="ECO:0000313" key="8">
    <source>
        <dbReference type="EMBL" id="MBT9282171.1"/>
    </source>
</evidence>
<feature type="region of interest" description="Disordered" evidence="6">
    <location>
        <begin position="162"/>
        <end position="182"/>
    </location>
</feature>
<dbReference type="Proteomes" id="UP000244180">
    <property type="component" value="Unassembled WGS sequence"/>
</dbReference>
<evidence type="ECO:0000256" key="4">
    <source>
        <dbReference type="ARBA" id="ARBA00023235"/>
    </source>
</evidence>
<dbReference type="SMART" id="SM00226">
    <property type="entry name" value="LMWPc"/>
    <property type="match status" value="1"/>
</dbReference>
<dbReference type="EMBL" id="JAHHQF010000050">
    <property type="protein sequence ID" value="MBT9282171.1"/>
    <property type="molecule type" value="Genomic_DNA"/>
</dbReference>
<keyword evidence="3" id="KW-0378">Hydrolase</keyword>
<proteinExistence type="inferred from homology"/>
<dbReference type="AlphaFoldDB" id="A0A2T5GED4"/>
<dbReference type="Gene3D" id="3.40.50.2300">
    <property type="match status" value="1"/>
</dbReference>
<feature type="domain" description="Phosphotyrosine protein phosphatase I" evidence="7">
    <location>
        <begin position="4"/>
        <end position="155"/>
    </location>
</feature>
<dbReference type="PRINTS" id="PR00719">
    <property type="entry name" value="LMWPTPASE"/>
</dbReference>
<comment type="similarity">
    <text evidence="1">Belongs to the LacAB/RpiB family.</text>
</comment>
<dbReference type="InterPro" id="IPR017867">
    <property type="entry name" value="Tyr_phospatase_low_mol_wt"/>
</dbReference>
<comment type="caution">
    <text evidence="9">The sequence shown here is derived from an EMBL/GenBank/DDBJ whole genome shotgun (WGS) entry which is preliminary data.</text>
</comment>
<dbReference type="SUPFAM" id="SSF89623">
    <property type="entry name" value="Ribose/Galactose isomerase RpiB/AlsB"/>
    <property type="match status" value="1"/>
</dbReference>
<dbReference type="InterPro" id="IPR036569">
    <property type="entry name" value="RpiB_LacA_LacB_sf"/>
</dbReference>
<dbReference type="Gene3D" id="3.40.1400.10">
    <property type="entry name" value="Sugar-phosphate isomerase, RpiB/LacA/LacB"/>
    <property type="match status" value="1"/>
</dbReference>
<dbReference type="EC" id="5.3.1.6" evidence="8"/>
<keyword evidence="4 9" id="KW-0413">Isomerase</keyword>
<dbReference type="Pfam" id="PF02502">
    <property type="entry name" value="LacAB_rpiB"/>
    <property type="match status" value="1"/>
</dbReference>
<dbReference type="GO" id="GO:0004725">
    <property type="term" value="F:protein tyrosine phosphatase activity"/>
    <property type="evidence" value="ECO:0007669"/>
    <property type="project" value="InterPro"/>
</dbReference>
<dbReference type="GO" id="GO:0005975">
    <property type="term" value="P:carbohydrate metabolic process"/>
    <property type="evidence" value="ECO:0007669"/>
    <property type="project" value="InterPro"/>
</dbReference>
<dbReference type="InterPro" id="IPR003500">
    <property type="entry name" value="RpiB_LacA_LacB"/>
</dbReference>
<dbReference type="NCBIfam" id="TIGR00689">
    <property type="entry name" value="rpiB_lacA_lacB"/>
    <property type="match status" value="1"/>
</dbReference>
<dbReference type="Pfam" id="PF01451">
    <property type="entry name" value="LMWPc"/>
    <property type="match status" value="1"/>
</dbReference>
<dbReference type="PANTHER" id="PTHR43732:SF1">
    <property type="entry name" value="RIBOSE 5-PHOSPHATE ISOMERASE"/>
    <property type="match status" value="1"/>
</dbReference>
<reference evidence="8" key="2">
    <citation type="journal article" date="2021" name="Microbiology">
        <title>Metagenomic Analysis of the Microbial Community in the Underground Coal Fire Area (Kemerovo Region, Russia) Revealed Predominance of Thermophilic Members of the Phyla Deinococcus-thermus, Aquificae, and Firmicutes.</title>
        <authorList>
            <person name="Kadnikov V."/>
            <person name="Mardanov A.V."/>
            <person name="Beletsky A.V."/>
            <person name="Karnachuk O.V."/>
            <person name="Ravin N.V."/>
        </authorList>
    </citation>
    <scope>NUCLEOTIDE SEQUENCE</scope>
    <source>
        <strain evidence="8">RBS10-49</strain>
    </source>
</reference>
<evidence type="ECO:0000313" key="9">
    <source>
        <dbReference type="EMBL" id="PTQ54552.1"/>
    </source>
</evidence>
<evidence type="ECO:0000256" key="6">
    <source>
        <dbReference type="SAM" id="MobiDB-lite"/>
    </source>
</evidence>
<evidence type="ECO:0000259" key="7">
    <source>
        <dbReference type="SMART" id="SM00226"/>
    </source>
</evidence>
<gene>
    <name evidence="8" type="primary">rpiB</name>
    <name evidence="9" type="ORF">HSCHL_0131</name>
    <name evidence="8" type="ORF">KM312_05880</name>
</gene>
<comment type="similarity">
    <text evidence="2">Belongs to the low molecular weight phosphotyrosine protein phosphatase family.</text>
</comment>
<feature type="active site" evidence="5">
    <location>
        <position position="16"/>
    </location>
</feature>
<dbReference type="InterPro" id="IPR036196">
    <property type="entry name" value="Ptyr_pPase_sf"/>
</dbReference>
<evidence type="ECO:0000256" key="1">
    <source>
        <dbReference type="ARBA" id="ARBA00008754"/>
    </source>
</evidence>
<protein>
    <submittedName>
        <fullName evidence="9">Ribose 5-phosphate isomerase B</fullName>
        <ecNumber evidence="8">5.3.1.6</ecNumber>
    </submittedName>
</protein>
<accession>A0A2T5GED4</accession>
<dbReference type="Proteomes" id="UP000748108">
    <property type="component" value="Unassembled WGS sequence"/>
</dbReference>
<dbReference type="EMBL" id="PEBV01000003">
    <property type="protein sequence ID" value="PTQ54552.1"/>
    <property type="molecule type" value="Genomic_DNA"/>
</dbReference>
<dbReference type="InterPro" id="IPR004785">
    <property type="entry name" value="RpiB"/>
</dbReference>
<dbReference type="InterPro" id="IPR051812">
    <property type="entry name" value="SPI_LacAB/RpiB"/>
</dbReference>